<feature type="compositionally biased region" description="Polar residues" evidence="5">
    <location>
        <begin position="1480"/>
        <end position="1498"/>
    </location>
</feature>
<dbReference type="PANTHER" id="PTHR43102">
    <property type="entry name" value="SLR1143 PROTEIN"/>
    <property type="match status" value="1"/>
</dbReference>
<keyword evidence="1" id="KW-0479">Metal-binding</keyword>
<dbReference type="SUPFAM" id="SSF55781">
    <property type="entry name" value="GAF domain-like"/>
    <property type="match status" value="5"/>
</dbReference>
<feature type="domain" description="FYVE-type" evidence="7">
    <location>
        <begin position="2251"/>
        <end position="2312"/>
    </location>
</feature>
<dbReference type="PROSITE" id="PS50178">
    <property type="entry name" value="ZF_FYVE"/>
    <property type="match status" value="10"/>
</dbReference>
<dbReference type="STRING" id="1202772.A0A1V9Y5M3"/>
<feature type="region of interest" description="Disordered" evidence="5">
    <location>
        <begin position="407"/>
        <end position="429"/>
    </location>
</feature>
<keyword evidence="6" id="KW-0472">Membrane</keyword>
<sequence length="2810" mass="312128">MPSKDDTYLPMSVHEQPATLLTAEMLLPVEKWVPLDDRHMCGVCERDFSVYLQKHHCRKCGEVVCNTCTEYKPVSFPDRHEVNDVMVCKPCIQKLDGSATPSWNVPVPNMPQLEFPSDVTKAKFDDESDACHVCKREFSMFRWKYHCRWCTKGVCNECRPAKPEKSLGIQEGKVCLACILAETKMTVLWDDRWYPHGDLVHTAVDHAHAPADELDAPLDYSWGFPWPKPPVLPHEKERLAVLRGLQLLDTPPEDAFDAVCDFASNGLGCPMAAIGFVDEHREWFKAQVGLAQREIPRNISFTAHAIRSKESLVVLDTLRDKRFYKNPMVTNVAAIRFFAVAPIITAAGVILGAVFVLDTRPRESFDVATLERLARVAMTNIEDRKATEVPDDDDGDCFSPTMLSPIRPSSSVQTLSEHTSSHSNHSSLHDQIAQLTTQDEPVLVITAAELLRRDDWAPSAVRSSCERCHQPFSMLRHRHHCHTCGEVFCSTCLVENMAERPGGIGVQKVNVCSTCLSIATVLGNFKHSRAMRKAVLETLGKPGIEWRHNKRPSSKTGEFANKLEQIKRLEERDSIALRSLLNPDQYTSFAGTSKCNVCSRKYSMFVHKHHCSVCGEVVCVSCTVKKFLQLPNRQEWPQVTVCVSCELSRLTTHDGDQASDLYTFQSNSSRRVGALAKTRGVSIALVASSTFPFGMLSIDQLCPQSQWVPLAERPRCVRCNTSFALFRRGHHCRLCGEVVCRACTTKRTVRHRTQAKVTDVPVCTNCCAPPKTFTKKRQGLQVASPPPPGNQCHHDGSINADGHCRPNIPNKKLGVKDGKVCLKCLLQRTHEVMGTSAPPPQQHKITRGPESPSTDTMSSFGSATTTAYPLDFSWGRPWPKPPILADEPQRLEALRRCDILDTLPEDVFEIICDLAIKATGCPMAAVAFLDADRLWFKARMGLAQSQLPRDVAFCAHTIVSCEPLVVLDTLLDMRFVKNPLVAGKAKIRFYAATPDNYVLGTVFVLDSKPRDEFDVRSLKKLSNIATAHIKMNKKGMADAPIDVLLPRDLVPAADWSPANRSSRCATCTRSFSIFRRKRHCHTCGEVVCKTCITEAPVAGQSLLVFVCMRCSLKRRRSTSSKVESGRLPTGCISTIHEIPEAKSSMPEENLLLFELAVAPRSDEETLKTNELATELVPLISRLRCDHCRHVLLFRHRLNCQACGEVVCRRCILPQVFRIAGRKHPIQVNVCATCQHLHDTLGSYSECRVYKPVLGSTAYPPGVHVPPRFLAPPGIEPEAFARKLASFKSAEEAKLVPEEYMLRRDVSAFCKTCAWERFARLPARHELDVVLVCSKCLITFEHENRLRRAYLLADCLTIYAKACGVGSPKADASYFEQLDEATHTQRRILGGNQGGGTMVMETTENAVGNTVGDEEEQHIERLLCGNVICNACAIETPVIGQRYDVLVCTSCTSARLPQRPVVVDTIFHGTLYDPTEFAAPTSATNSGATESSGNSTATTAPVTMAKTKKDVGNLNEYQLHVVSETPSPPAVISVDYDATDADDFCFSTPAGIAARCVTSHVVQTGRRLGGADICRTCTIIYGMFGSFKECRWIKKSLSPTAYPPGVQVSLRCPLYVNRHDFARRIAELKYLEEIDLVPWNHLPHKFNIWTPEASICNECDTKLHRATRTRCSMCDLVFCAGCTTVKFTRLPHKLELTDVYICASCVRTFNRWNQSRNLKLWRTCAEVYAKASGTHVDASVAPSATSPGGWVRTRQSLERNRLSLELHRTSVDRQADHHSLESASPYQESTLGVPPSRCTCCNRDFAFYRKRHHCHECGADVCKACMTPRGPHHCPLKVCLPCLVEPTDSQRGREASKRSQRSTSDASSFASRDGGYALDFNWIYPWPKPPVVTQESERVNIVRCLDVLDSPRNDLFESICHLAASTLGASIAIVSVLDSDREWVIDSVGFETREVPRDASFCAHAIRSAEPTVVLDTLLDERFAQNPLVTGPFRIRFYAGYPIVAPSGIVVGTVAVLHDAPFKTVDRCRLMSIEELTDSDADVGRTSRHTNNWAYPWKQPPVMASESDRLAELQRYDVLDTPPERVFDVVCELASSVLGCPMAAVTFIDSDRQWFKSRLGLLDAEISRDIAICAHTVACGEPLVVLDASKDKKFALNPLVLGVTGMRFYAGAPIVTKTGHAIGTVCVFDTRPHTSVDVATLERLANVALLHLEDRRTSSVAPSTTELATANVFEEPVLSMAELLRRRDCVPKTDRICCGRCRRAFSLFRHKKHCRACGEVFCSFCTVPARAQQRRGPRVFKVHVCTTCVNIGSVLGHFRLCCSVRKSLFEANAADVVTADELEQIQELEDKDTLTPHRLVSCSDCVPFDERGCCHVCNRNFNIFRSKYSCRVCGDVVCSGCAKKKLASVAGTDEMAPVNVCVECLVDLSNRALQHIAGGMWPLETAATMDYESLNNSRKERSSMKCAIDTVKTLLVSTDERASSRTSLPEKQLMAGRRQPETNTYYFSNMHTAIPADELASEEHRCGEVVCGPCLVSRRAQAIDKDFDVGICVACVAVYEQHTHIDAHCFVCTRPFSILRRQHRCDKCGEGVCRGCSVVQRDHGHKLVRQLRICTNCSVGGEPPKHRPGVSEIARLYETDPAVTLEEPPMPVNDADRVRDLESYGLLDTPHERVLDVDCRLASKLLGCPIAGLSLMHTHRQWFKAQVGFNQTEVPRAVSFGAHVIASSQPLVVLDTLVDDRFANNPIVTGPAKIRFYAGAPIVTPRGHVIGTVFVMNTVPQASCNIKPLQQLASVVMRNMEQHKSSLHTDI</sequence>
<feature type="domain" description="FYVE-type" evidence="7">
    <location>
        <begin position="589"/>
        <end position="650"/>
    </location>
</feature>
<name>A0A1V9Y5M3_ACHHY</name>
<evidence type="ECO:0000313" key="9">
    <source>
        <dbReference type="Proteomes" id="UP000243579"/>
    </source>
</evidence>
<dbReference type="CDD" id="cd00065">
    <property type="entry name" value="FYVE_like_SF"/>
    <property type="match status" value="4"/>
</dbReference>
<feature type="domain" description="FYVE-type" evidence="7">
    <location>
        <begin position="710"/>
        <end position="766"/>
    </location>
</feature>
<dbReference type="InterPro" id="IPR003018">
    <property type="entry name" value="GAF"/>
</dbReference>
<dbReference type="OrthoDB" id="303614at2759"/>
<dbReference type="Pfam" id="PF01590">
    <property type="entry name" value="GAF"/>
    <property type="match status" value="5"/>
</dbReference>
<feature type="domain" description="FYVE-type" evidence="7">
    <location>
        <begin position="1791"/>
        <end position="1846"/>
    </location>
</feature>
<evidence type="ECO:0000256" key="2">
    <source>
        <dbReference type="ARBA" id="ARBA00022771"/>
    </source>
</evidence>
<evidence type="ECO:0000313" key="8">
    <source>
        <dbReference type="EMBL" id="OQR81009.1"/>
    </source>
</evidence>
<feature type="domain" description="FYVE-type" evidence="7">
    <location>
        <begin position="2567"/>
        <end position="2621"/>
    </location>
</feature>
<feature type="region of interest" description="Disordered" evidence="5">
    <location>
        <begin position="833"/>
        <end position="860"/>
    </location>
</feature>
<keyword evidence="3" id="KW-0862">Zinc</keyword>
<feature type="region of interest" description="Disordered" evidence="5">
    <location>
        <begin position="1477"/>
        <end position="1498"/>
    </location>
</feature>
<dbReference type="InterPro" id="IPR000306">
    <property type="entry name" value="Znf_FYVE"/>
</dbReference>
<evidence type="ECO:0000256" key="3">
    <source>
        <dbReference type="ARBA" id="ARBA00022833"/>
    </source>
</evidence>
<gene>
    <name evidence="8" type="ORF">ACHHYP_16857</name>
</gene>
<feature type="domain" description="FYVE-type" evidence="7">
    <location>
        <begin position="35"/>
        <end position="96"/>
    </location>
</feature>
<evidence type="ECO:0000256" key="4">
    <source>
        <dbReference type="PROSITE-ProRule" id="PRU00091"/>
    </source>
</evidence>
<accession>A0A1V9Y5M3</accession>
<keyword evidence="2 4" id="KW-0863">Zinc-finger</keyword>
<feature type="compositionally biased region" description="Polar residues" evidence="5">
    <location>
        <begin position="851"/>
        <end position="860"/>
    </location>
</feature>
<reference evidence="8 9" key="1">
    <citation type="journal article" date="2014" name="Genome Biol. Evol.">
        <title>The secreted proteins of Achlya hypogyna and Thraustotheca clavata identify the ancestral oomycete secretome and reveal gene acquisitions by horizontal gene transfer.</title>
        <authorList>
            <person name="Misner I."/>
            <person name="Blouin N."/>
            <person name="Leonard G."/>
            <person name="Richards T.A."/>
            <person name="Lane C.E."/>
        </authorList>
    </citation>
    <scope>NUCLEOTIDE SEQUENCE [LARGE SCALE GENOMIC DNA]</scope>
    <source>
        <strain evidence="8 9">ATCC 48635</strain>
    </source>
</reference>
<dbReference type="Pfam" id="PF01363">
    <property type="entry name" value="FYVE"/>
    <property type="match status" value="9"/>
</dbReference>
<feature type="region of interest" description="Disordered" evidence="5">
    <location>
        <begin position="1849"/>
        <end position="1869"/>
    </location>
</feature>
<feature type="compositionally biased region" description="Polar residues" evidence="5">
    <location>
        <begin position="1860"/>
        <end position="1869"/>
    </location>
</feature>
<feature type="domain" description="FYVE-type" evidence="7">
    <location>
        <begin position="1058"/>
        <end position="1115"/>
    </location>
</feature>
<dbReference type="InterPro" id="IPR011011">
    <property type="entry name" value="Znf_FYVE_PHD"/>
</dbReference>
<dbReference type="EMBL" id="JNBR01002844">
    <property type="protein sequence ID" value="OQR81009.1"/>
    <property type="molecule type" value="Genomic_DNA"/>
</dbReference>
<feature type="domain" description="FYVE-type" evidence="7">
    <location>
        <begin position="459"/>
        <end position="520"/>
    </location>
</feature>
<dbReference type="PANTHER" id="PTHR43102:SF2">
    <property type="entry name" value="GAF DOMAIN-CONTAINING PROTEIN"/>
    <property type="match status" value="1"/>
</dbReference>
<comment type="caution">
    <text evidence="8">The sequence shown here is derived from an EMBL/GenBank/DDBJ whole genome shotgun (WGS) entry which is preliminary data.</text>
</comment>
<proteinExistence type="predicted"/>
<keyword evidence="9" id="KW-1185">Reference proteome</keyword>
<dbReference type="Gene3D" id="3.30.40.10">
    <property type="entry name" value="Zinc/RING finger domain, C3HC4 (zinc finger)"/>
    <property type="match status" value="11"/>
</dbReference>
<feature type="domain" description="FYVE-type" evidence="7">
    <location>
        <begin position="125"/>
        <end position="183"/>
    </location>
</feature>
<dbReference type="SUPFAM" id="SSF57903">
    <property type="entry name" value="FYVE/PHD zinc finger"/>
    <property type="match status" value="11"/>
</dbReference>
<dbReference type="InterPro" id="IPR029016">
    <property type="entry name" value="GAF-like_dom_sf"/>
</dbReference>
<dbReference type="InterPro" id="IPR013083">
    <property type="entry name" value="Znf_RING/FYVE/PHD"/>
</dbReference>
<dbReference type="Gene3D" id="3.30.450.40">
    <property type="match status" value="5"/>
</dbReference>
<evidence type="ECO:0000256" key="5">
    <source>
        <dbReference type="SAM" id="MobiDB-lite"/>
    </source>
</evidence>
<feature type="compositionally biased region" description="Low complexity" evidence="5">
    <location>
        <begin position="414"/>
        <end position="426"/>
    </location>
</feature>
<dbReference type="Proteomes" id="UP000243579">
    <property type="component" value="Unassembled WGS sequence"/>
</dbReference>
<feature type="domain" description="FYVE-type" evidence="7">
    <location>
        <begin position="2367"/>
        <end position="2428"/>
    </location>
</feature>
<keyword evidence="6" id="KW-1133">Transmembrane helix</keyword>
<dbReference type="SMART" id="SM00064">
    <property type="entry name" value="FYVE"/>
    <property type="match status" value="11"/>
</dbReference>
<dbReference type="GO" id="GO:0008270">
    <property type="term" value="F:zinc ion binding"/>
    <property type="evidence" value="ECO:0007669"/>
    <property type="project" value="UniProtKB-KW"/>
</dbReference>
<evidence type="ECO:0000259" key="7">
    <source>
        <dbReference type="PROSITE" id="PS50178"/>
    </source>
</evidence>
<evidence type="ECO:0000256" key="6">
    <source>
        <dbReference type="SAM" id="Phobius"/>
    </source>
</evidence>
<organism evidence="8 9">
    <name type="scientific">Achlya hypogyna</name>
    <name type="common">Oomycete</name>
    <name type="synonym">Protoachlya hypogyna</name>
    <dbReference type="NCBI Taxonomy" id="1202772"/>
    <lineage>
        <taxon>Eukaryota</taxon>
        <taxon>Sar</taxon>
        <taxon>Stramenopiles</taxon>
        <taxon>Oomycota</taxon>
        <taxon>Saprolegniomycetes</taxon>
        <taxon>Saprolegniales</taxon>
        <taxon>Achlyaceae</taxon>
        <taxon>Achlya</taxon>
    </lineage>
</organism>
<protein>
    <recommendedName>
        <fullName evidence="7">FYVE-type domain-containing protein</fullName>
    </recommendedName>
</protein>
<dbReference type="InterPro" id="IPR017455">
    <property type="entry name" value="Znf_FYVE-rel"/>
</dbReference>
<feature type="transmembrane region" description="Helical" evidence="6">
    <location>
        <begin position="333"/>
        <end position="357"/>
    </location>
</feature>
<dbReference type="SMART" id="SM00065">
    <property type="entry name" value="GAF"/>
    <property type="match status" value="4"/>
</dbReference>
<evidence type="ECO:0000256" key="1">
    <source>
        <dbReference type="ARBA" id="ARBA00022723"/>
    </source>
</evidence>
<keyword evidence="6" id="KW-0812">Transmembrane</keyword>